<dbReference type="Pfam" id="PF00874">
    <property type="entry name" value="PRD"/>
    <property type="match status" value="2"/>
</dbReference>
<dbReference type="Gene3D" id="1.10.1790.10">
    <property type="entry name" value="PRD domain"/>
    <property type="match status" value="1"/>
</dbReference>
<protein>
    <submittedName>
        <fullName evidence="3">PRD domain-containing protein</fullName>
    </submittedName>
</protein>
<evidence type="ECO:0000256" key="1">
    <source>
        <dbReference type="ARBA" id="ARBA00022737"/>
    </source>
</evidence>
<dbReference type="InterPro" id="IPR036634">
    <property type="entry name" value="PRD_sf"/>
</dbReference>
<evidence type="ECO:0000259" key="2">
    <source>
        <dbReference type="PROSITE" id="PS51372"/>
    </source>
</evidence>
<dbReference type="SMART" id="SM01061">
    <property type="entry name" value="CAT_RBD"/>
    <property type="match status" value="1"/>
</dbReference>
<dbReference type="Gene3D" id="1.20.890.100">
    <property type="match status" value="1"/>
</dbReference>
<dbReference type="InterPro" id="IPR004341">
    <property type="entry name" value="CAT_RNA-bd_dom"/>
</dbReference>
<feature type="domain" description="PRD" evidence="2">
    <location>
        <begin position="64"/>
        <end position="169"/>
    </location>
</feature>
<dbReference type="PANTHER" id="PTHR30185">
    <property type="entry name" value="CRYPTIC BETA-GLUCOSIDE BGL OPERON ANTITERMINATOR"/>
    <property type="match status" value="1"/>
</dbReference>
<accession>A0ABY8E8I6</accession>
<evidence type="ECO:0000313" key="4">
    <source>
        <dbReference type="Proteomes" id="UP001222800"/>
    </source>
</evidence>
<evidence type="ECO:0000313" key="3">
    <source>
        <dbReference type="EMBL" id="WFD09212.1"/>
    </source>
</evidence>
<dbReference type="PANTHER" id="PTHR30185:SF16">
    <property type="entry name" value="PROTEIN GLCT"/>
    <property type="match status" value="1"/>
</dbReference>
<dbReference type="Proteomes" id="UP001222800">
    <property type="component" value="Chromosome"/>
</dbReference>
<reference evidence="3 4" key="1">
    <citation type="submission" date="2023-03" db="EMBL/GenBank/DDBJ databases">
        <title>Complete genome sequence of Tepidibacter sp. SWIR-1, isolated from a deep-sea hydrothermal vent.</title>
        <authorList>
            <person name="Li X."/>
        </authorList>
    </citation>
    <scope>NUCLEOTIDE SEQUENCE [LARGE SCALE GENOMIC DNA]</scope>
    <source>
        <strain evidence="3 4">SWIR-1</strain>
    </source>
</reference>
<name>A0ABY8E8I6_9FIRM</name>
<sequence length="272" mass="31475">MGKYFVKKVLSNNAVFVSEDDKDYILLGKGIGFSKKKGMVLEKLDNVENKFVALSDDDKNLIYNVDKDILEIVEQIIDMASNELEEDLNPYIHVGLIDHINFAIKRLKEGIEIVNPFLLETKLMYPKEYDIASKAVIMLKEKLDIEIPDAEIGFIAFHIHGGRSNASKSMALKNTKLVNMIVEYVEKKLKINIRKDLMIYNRFVYHLVALLERVNSEKTVVNNSLEMIKKEFFFEYKIAYDISKIIQNELRKEVSKDEVGYIALHIYKLNSL</sequence>
<feature type="domain" description="PRD" evidence="2">
    <location>
        <begin position="171"/>
        <end position="272"/>
    </location>
</feature>
<dbReference type="Gene3D" id="1.20.58.1950">
    <property type="match status" value="1"/>
</dbReference>
<dbReference type="InterPro" id="IPR011608">
    <property type="entry name" value="PRD"/>
</dbReference>
<dbReference type="PROSITE" id="PS51372">
    <property type="entry name" value="PRD_2"/>
    <property type="match status" value="2"/>
</dbReference>
<dbReference type="Pfam" id="PF03123">
    <property type="entry name" value="CAT_RBD"/>
    <property type="match status" value="1"/>
</dbReference>
<keyword evidence="1" id="KW-0677">Repeat</keyword>
<dbReference type="SUPFAM" id="SSF50151">
    <property type="entry name" value="SacY-like RNA-binding domain"/>
    <property type="match status" value="1"/>
</dbReference>
<dbReference type="InterPro" id="IPR050661">
    <property type="entry name" value="BglG_antiterminators"/>
</dbReference>
<dbReference type="SUPFAM" id="SSF63520">
    <property type="entry name" value="PTS-regulatory domain, PRD"/>
    <property type="match status" value="2"/>
</dbReference>
<dbReference type="Gene3D" id="2.30.24.10">
    <property type="entry name" value="CAT RNA-binding domain"/>
    <property type="match status" value="1"/>
</dbReference>
<dbReference type="RefSeq" id="WP_277731134.1">
    <property type="nucleotide sequence ID" value="NZ_CP120733.1"/>
</dbReference>
<proteinExistence type="predicted"/>
<gene>
    <name evidence="3" type="ORF">P4S50_12545</name>
</gene>
<keyword evidence="4" id="KW-1185">Reference proteome</keyword>
<organism evidence="3 4">
    <name type="scientific">Tepidibacter hydrothermalis</name>
    <dbReference type="NCBI Taxonomy" id="3036126"/>
    <lineage>
        <taxon>Bacteria</taxon>
        <taxon>Bacillati</taxon>
        <taxon>Bacillota</taxon>
        <taxon>Clostridia</taxon>
        <taxon>Peptostreptococcales</taxon>
        <taxon>Peptostreptococcaceae</taxon>
        <taxon>Tepidibacter</taxon>
    </lineage>
</organism>
<dbReference type="InterPro" id="IPR036650">
    <property type="entry name" value="CAT_RNA-bd_dom_sf"/>
</dbReference>
<dbReference type="EMBL" id="CP120733">
    <property type="protein sequence ID" value="WFD09212.1"/>
    <property type="molecule type" value="Genomic_DNA"/>
</dbReference>